<dbReference type="InterPro" id="IPR043131">
    <property type="entry name" value="BCAT-like_N"/>
</dbReference>
<evidence type="ECO:0000313" key="3">
    <source>
        <dbReference type="Proteomes" id="UP000265419"/>
    </source>
</evidence>
<dbReference type="EMBL" id="QQXK01000041">
    <property type="protein sequence ID" value="RII41007.1"/>
    <property type="molecule type" value="Genomic_DNA"/>
</dbReference>
<evidence type="ECO:0000313" key="2">
    <source>
        <dbReference type="EMBL" id="RII41007.1"/>
    </source>
</evidence>
<dbReference type="InterPro" id="IPR043132">
    <property type="entry name" value="BCAT-like_C"/>
</dbReference>
<dbReference type="PANTHER" id="PTHR42743">
    <property type="entry name" value="AMINO-ACID AMINOTRANSFERASE"/>
    <property type="match status" value="1"/>
</dbReference>
<dbReference type="InterPro" id="IPR001544">
    <property type="entry name" value="Aminotrans_IV"/>
</dbReference>
<comment type="similarity">
    <text evidence="1">Belongs to the class-IV pyridoxal-phosphate-dependent aminotransferase family.</text>
</comment>
<dbReference type="GO" id="GO:0016829">
    <property type="term" value="F:lyase activity"/>
    <property type="evidence" value="ECO:0007669"/>
    <property type="project" value="UniProtKB-KW"/>
</dbReference>
<dbReference type="RefSeq" id="WP_119425918.1">
    <property type="nucleotide sequence ID" value="NZ_QQXK01000041.1"/>
</dbReference>
<evidence type="ECO:0000256" key="1">
    <source>
        <dbReference type="ARBA" id="ARBA00009320"/>
    </source>
</evidence>
<dbReference type="SUPFAM" id="SSF56752">
    <property type="entry name" value="D-aminoacid aminotransferase-like PLP-dependent enzymes"/>
    <property type="match status" value="1"/>
</dbReference>
<dbReference type="GO" id="GO:0046394">
    <property type="term" value="P:carboxylic acid biosynthetic process"/>
    <property type="evidence" value="ECO:0007669"/>
    <property type="project" value="UniProtKB-ARBA"/>
</dbReference>
<sequence length="290" mass="30558">MTPLSLFVLDLSAEGAGRLTRHDPAEPVIPVTDLGVTRGDGIFETIAVRGGVLQALGPHLDRFERSAAMLDLPVPNRAHWTEAIEAAAAAIPEDPRPGAVKFVMTRGIEGGSHPTGWALGFLADDPSGERAGGIKVVTLDRGYRHDVAQTSPWLLQGAKSLAYAVNKAAGREAARRGADDVIFVSSDDYVLEGPSSTVIARFGDTAVTPPVELGILPGTTQADAFTALEAHGVATLIKNLSPADLVEADALWLCSSTRGAAPIRELDGAARTVDAAWTELMNTDLDARRR</sequence>
<dbReference type="InterPro" id="IPR036038">
    <property type="entry name" value="Aminotransferase-like"/>
</dbReference>
<accession>A0A399J905</accession>
<dbReference type="Pfam" id="PF01063">
    <property type="entry name" value="Aminotran_4"/>
    <property type="match status" value="1"/>
</dbReference>
<keyword evidence="3" id="KW-1185">Reference proteome</keyword>
<gene>
    <name evidence="2" type="ORF">DWB68_14930</name>
</gene>
<name>A0A399J905_9MICC</name>
<comment type="caution">
    <text evidence="2">The sequence shown here is derived from an EMBL/GenBank/DDBJ whole genome shotgun (WGS) entry which is preliminary data.</text>
</comment>
<dbReference type="GO" id="GO:0005829">
    <property type="term" value="C:cytosol"/>
    <property type="evidence" value="ECO:0007669"/>
    <property type="project" value="TreeGrafter"/>
</dbReference>
<dbReference type="Gene3D" id="3.30.470.10">
    <property type="match status" value="1"/>
</dbReference>
<dbReference type="Proteomes" id="UP000265419">
    <property type="component" value="Unassembled WGS sequence"/>
</dbReference>
<dbReference type="Gene3D" id="3.20.10.10">
    <property type="entry name" value="D-amino Acid Aminotransferase, subunit A, domain 2"/>
    <property type="match status" value="1"/>
</dbReference>
<dbReference type="AlphaFoldDB" id="A0A399J905"/>
<reference evidence="2 3" key="1">
    <citation type="submission" date="2018-07" db="EMBL/GenBank/DDBJ databases">
        <title>Arthrobacter sp. nov., isolated from raw cow's milk with high bacterial count.</title>
        <authorList>
            <person name="Hahne J."/>
            <person name="Isele D."/>
            <person name="Lipski A."/>
        </authorList>
    </citation>
    <scope>NUCLEOTIDE SEQUENCE [LARGE SCALE GENOMIC DNA]</scope>
    <source>
        <strain evidence="2 3">JZ R-35</strain>
    </source>
</reference>
<organism evidence="2 3">
    <name type="scientific">Galactobacter valiniphilus</name>
    <dbReference type="NCBI Taxonomy" id="2676122"/>
    <lineage>
        <taxon>Bacteria</taxon>
        <taxon>Bacillati</taxon>
        <taxon>Actinomycetota</taxon>
        <taxon>Actinomycetes</taxon>
        <taxon>Micrococcales</taxon>
        <taxon>Micrococcaceae</taxon>
        <taxon>Galactobacter</taxon>
    </lineage>
</organism>
<keyword evidence="2" id="KW-0456">Lyase</keyword>
<proteinExistence type="inferred from homology"/>
<dbReference type="InterPro" id="IPR050571">
    <property type="entry name" value="Class-IV_PLP-Dep_Aminotrnsfr"/>
</dbReference>
<protein>
    <submittedName>
        <fullName evidence="2">Aminodeoxychorismate lyase</fullName>
    </submittedName>
</protein>
<dbReference type="PANTHER" id="PTHR42743:SF11">
    <property type="entry name" value="AMINODEOXYCHORISMATE LYASE"/>
    <property type="match status" value="1"/>
</dbReference>